<dbReference type="FunCoup" id="D1C6A1">
    <property type="interactions" value="160"/>
</dbReference>
<dbReference type="PROSITE" id="PS50110">
    <property type="entry name" value="RESPONSE_REGULATORY"/>
    <property type="match status" value="1"/>
</dbReference>
<dbReference type="SMART" id="SM00448">
    <property type="entry name" value="REC"/>
    <property type="match status" value="1"/>
</dbReference>
<dbReference type="AlphaFoldDB" id="D1C6A1"/>
<dbReference type="PROSITE" id="PS00622">
    <property type="entry name" value="HTH_LUXR_1"/>
    <property type="match status" value="1"/>
</dbReference>
<name>D1C6A1_SPHTD</name>
<dbReference type="EMBL" id="CP001823">
    <property type="protein sequence ID" value="ACZ37639.1"/>
    <property type="molecule type" value="Genomic_DNA"/>
</dbReference>
<dbReference type="PRINTS" id="PR00038">
    <property type="entry name" value="HTHLUXR"/>
</dbReference>
<sequence length="223" mass="24761">MSGERVRVVVADDHDLFREGLRQLLETVPSVEIVGEAADGQQAIELVANLDPDVVLMDINMPRMDGIRATEFIVKHYPRTAVVVLTMYQDDEYAIHAIRAGAKSYLLKNSRSEEVIEAIHVAASGGSTIDPALAPALMREYQRLLTKTPTNTRQQLTQRELTLLRLLANGYNNRQIAEQLQLAESTVKNNLSALFQKIGVRDRTQAVLFAISQGLVPKPTENS</sequence>
<dbReference type="KEGG" id="sti:Sthe_0200"/>
<dbReference type="Gene3D" id="3.40.50.2300">
    <property type="match status" value="1"/>
</dbReference>
<evidence type="ECO:0000256" key="4">
    <source>
        <dbReference type="ARBA" id="ARBA00023163"/>
    </source>
</evidence>
<dbReference type="InterPro" id="IPR039420">
    <property type="entry name" value="WalR-like"/>
</dbReference>
<keyword evidence="4" id="KW-0804">Transcription</keyword>
<dbReference type="SUPFAM" id="SSF52172">
    <property type="entry name" value="CheY-like"/>
    <property type="match status" value="1"/>
</dbReference>
<dbReference type="Proteomes" id="UP000002027">
    <property type="component" value="Chromosome 1"/>
</dbReference>
<dbReference type="GO" id="GO:0003677">
    <property type="term" value="F:DNA binding"/>
    <property type="evidence" value="ECO:0007669"/>
    <property type="project" value="UniProtKB-KW"/>
</dbReference>
<feature type="domain" description="HTH luxR-type" evidence="6">
    <location>
        <begin position="149"/>
        <end position="214"/>
    </location>
</feature>
<feature type="modified residue" description="4-aspartylphosphate" evidence="5">
    <location>
        <position position="58"/>
    </location>
</feature>
<dbReference type="eggNOG" id="COG2197">
    <property type="taxonomic scope" value="Bacteria"/>
</dbReference>
<evidence type="ECO:0000256" key="2">
    <source>
        <dbReference type="ARBA" id="ARBA00023015"/>
    </source>
</evidence>
<dbReference type="CDD" id="cd06170">
    <property type="entry name" value="LuxR_C_like"/>
    <property type="match status" value="1"/>
</dbReference>
<keyword evidence="3" id="KW-0238">DNA-binding</keyword>
<dbReference type="InterPro" id="IPR016032">
    <property type="entry name" value="Sig_transdc_resp-reg_C-effctor"/>
</dbReference>
<organism evidence="8 9">
    <name type="scientific">Sphaerobacter thermophilus (strain ATCC 49802 / DSM 20745 / KCCM 41009 / NCIMB 13125 / S 6022)</name>
    <dbReference type="NCBI Taxonomy" id="479434"/>
    <lineage>
        <taxon>Bacteria</taxon>
        <taxon>Pseudomonadati</taxon>
        <taxon>Thermomicrobiota</taxon>
        <taxon>Thermomicrobia</taxon>
        <taxon>Sphaerobacterales</taxon>
        <taxon>Sphaerobacterineae</taxon>
        <taxon>Sphaerobacteraceae</taxon>
        <taxon>Sphaerobacter</taxon>
    </lineage>
</organism>
<dbReference type="RefSeq" id="WP_012870687.1">
    <property type="nucleotide sequence ID" value="NC_013523.1"/>
</dbReference>
<dbReference type="Pfam" id="PF00196">
    <property type="entry name" value="GerE"/>
    <property type="match status" value="1"/>
</dbReference>
<proteinExistence type="predicted"/>
<dbReference type="InParanoid" id="D1C6A1"/>
<dbReference type="SMART" id="SM00421">
    <property type="entry name" value="HTH_LUXR"/>
    <property type="match status" value="1"/>
</dbReference>
<dbReference type="GO" id="GO:0006355">
    <property type="term" value="P:regulation of DNA-templated transcription"/>
    <property type="evidence" value="ECO:0007669"/>
    <property type="project" value="InterPro"/>
</dbReference>
<dbReference type="InterPro" id="IPR011006">
    <property type="entry name" value="CheY-like_superfamily"/>
</dbReference>
<evidence type="ECO:0000256" key="1">
    <source>
        <dbReference type="ARBA" id="ARBA00022553"/>
    </source>
</evidence>
<dbReference type="InterPro" id="IPR058245">
    <property type="entry name" value="NreC/VraR/RcsB-like_REC"/>
</dbReference>
<evidence type="ECO:0000256" key="3">
    <source>
        <dbReference type="ARBA" id="ARBA00023125"/>
    </source>
</evidence>
<gene>
    <name evidence="8" type="ordered locus">Sthe_0200</name>
</gene>
<evidence type="ECO:0000313" key="9">
    <source>
        <dbReference type="Proteomes" id="UP000002027"/>
    </source>
</evidence>
<dbReference type="Pfam" id="PF00072">
    <property type="entry name" value="Response_reg"/>
    <property type="match status" value="1"/>
</dbReference>
<dbReference type="PROSITE" id="PS50043">
    <property type="entry name" value="HTH_LUXR_2"/>
    <property type="match status" value="1"/>
</dbReference>
<dbReference type="InterPro" id="IPR001789">
    <property type="entry name" value="Sig_transdc_resp-reg_receiver"/>
</dbReference>
<dbReference type="HOGENOM" id="CLU_000445_90_8_0"/>
<accession>D1C6A1</accession>
<keyword evidence="9" id="KW-1185">Reference proteome</keyword>
<evidence type="ECO:0000256" key="5">
    <source>
        <dbReference type="PROSITE-ProRule" id="PRU00169"/>
    </source>
</evidence>
<reference evidence="9" key="1">
    <citation type="submission" date="2009-11" db="EMBL/GenBank/DDBJ databases">
        <title>The complete chromosome 1 of Sphaerobacter thermophilus DSM 20745.</title>
        <authorList>
            <person name="Lucas S."/>
            <person name="Copeland A."/>
            <person name="Lapidus A."/>
            <person name="Glavina del Rio T."/>
            <person name="Dalin E."/>
            <person name="Tice H."/>
            <person name="Bruce D."/>
            <person name="Goodwin L."/>
            <person name="Pitluck S."/>
            <person name="Kyrpides N."/>
            <person name="Mavromatis K."/>
            <person name="Ivanova N."/>
            <person name="Mikhailova N."/>
            <person name="LaButti K.M."/>
            <person name="Clum A."/>
            <person name="Sun H.I."/>
            <person name="Brettin T."/>
            <person name="Detter J.C."/>
            <person name="Han C."/>
            <person name="Larimer F."/>
            <person name="Land M."/>
            <person name="Hauser L."/>
            <person name="Markowitz V."/>
            <person name="Cheng J.F."/>
            <person name="Hugenholtz P."/>
            <person name="Woyke T."/>
            <person name="Wu D."/>
            <person name="Steenblock K."/>
            <person name="Schneider S."/>
            <person name="Pukall R."/>
            <person name="Goeker M."/>
            <person name="Klenk H.P."/>
            <person name="Eisen J.A."/>
        </authorList>
    </citation>
    <scope>NUCLEOTIDE SEQUENCE [LARGE SCALE GENOMIC DNA]</scope>
    <source>
        <strain evidence="9">ATCC 49802 / DSM 20745 / S 6022</strain>
    </source>
</reference>
<evidence type="ECO:0000259" key="7">
    <source>
        <dbReference type="PROSITE" id="PS50110"/>
    </source>
</evidence>
<dbReference type="PANTHER" id="PTHR43214:SF24">
    <property type="entry name" value="TRANSCRIPTIONAL REGULATORY PROTEIN NARL-RELATED"/>
    <property type="match status" value="1"/>
</dbReference>
<evidence type="ECO:0000259" key="6">
    <source>
        <dbReference type="PROSITE" id="PS50043"/>
    </source>
</evidence>
<protein>
    <submittedName>
        <fullName evidence="8">Two component transcriptional regulator, LuxR family</fullName>
    </submittedName>
</protein>
<evidence type="ECO:0000313" key="8">
    <source>
        <dbReference type="EMBL" id="ACZ37639.1"/>
    </source>
</evidence>
<dbReference type="STRING" id="479434.Sthe_0200"/>
<keyword evidence="2" id="KW-0805">Transcription regulation</keyword>
<keyword evidence="1 5" id="KW-0597">Phosphoprotein</keyword>
<dbReference type="PANTHER" id="PTHR43214">
    <property type="entry name" value="TWO-COMPONENT RESPONSE REGULATOR"/>
    <property type="match status" value="1"/>
</dbReference>
<reference evidence="8 9" key="2">
    <citation type="journal article" date="2010" name="Stand. Genomic Sci.">
        <title>Complete genome sequence of Desulfohalobium retbaense type strain (HR(100)).</title>
        <authorList>
            <person name="Spring S."/>
            <person name="Nolan M."/>
            <person name="Lapidus A."/>
            <person name="Glavina Del Rio T."/>
            <person name="Copeland A."/>
            <person name="Tice H."/>
            <person name="Cheng J.F."/>
            <person name="Lucas S."/>
            <person name="Land M."/>
            <person name="Chen F."/>
            <person name="Bruce D."/>
            <person name="Goodwin L."/>
            <person name="Pitluck S."/>
            <person name="Ivanova N."/>
            <person name="Mavromatis K."/>
            <person name="Mikhailova N."/>
            <person name="Pati A."/>
            <person name="Chen A."/>
            <person name="Palaniappan K."/>
            <person name="Hauser L."/>
            <person name="Chang Y.J."/>
            <person name="Jeffries C.D."/>
            <person name="Munk C."/>
            <person name="Kiss H."/>
            <person name="Chain P."/>
            <person name="Han C."/>
            <person name="Brettin T."/>
            <person name="Detter J.C."/>
            <person name="Schuler E."/>
            <person name="Goker M."/>
            <person name="Rohde M."/>
            <person name="Bristow J."/>
            <person name="Eisen J.A."/>
            <person name="Markowitz V."/>
            <person name="Hugenholtz P."/>
            <person name="Kyrpides N.C."/>
            <person name="Klenk H.P."/>
        </authorList>
    </citation>
    <scope>NUCLEOTIDE SEQUENCE [LARGE SCALE GENOMIC DNA]</scope>
    <source>
        <strain evidence="9">ATCC 49802 / DSM 20745 / S 6022</strain>
    </source>
</reference>
<dbReference type="InterPro" id="IPR000792">
    <property type="entry name" value="Tscrpt_reg_LuxR_C"/>
</dbReference>
<feature type="domain" description="Response regulatory" evidence="7">
    <location>
        <begin position="7"/>
        <end position="123"/>
    </location>
</feature>
<dbReference type="GO" id="GO:0000160">
    <property type="term" value="P:phosphorelay signal transduction system"/>
    <property type="evidence" value="ECO:0007669"/>
    <property type="project" value="InterPro"/>
</dbReference>
<dbReference type="SUPFAM" id="SSF46894">
    <property type="entry name" value="C-terminal effector domain of the bipartite response regulators"/>
    <property type="match status" value="1"/>
</dbReference>
<dbReference type="CDD" id="cd17535">
    <property type="entry name" value="REC_NarL-like"/>
    <property type="match status" value="1"/>
</dbReference>